<dbReference type="STRING" id="1123272.SAMN02745824_0028"/>
<evidence type="ECO:0000256" key="1">
    <source>
        <dbReference type="SAM" id="MobiDB-lite"/>
    </source>
</evidence>
<evidence type="ECO:0008006" key="4">
    <source>
        <dbReference type="Google" id="ProtNLM"/>
    </source>
</evidence>
<feature type="compositionally biased region" description="Polar residues" evidence="1">
    <location>
        <begin position="1"/>
        <end position="10"/>
    </location>
</feature>
<evidence type="ECO:0000313" key="2">
    <source>
        <dbReference type="EMBL" id="SIN59500.1"/>
    </source>
</evidence>
<dbReference type="EMBL" id="FSQW01000001">
    <property type="protein sequence ID" value="SIN59500.1"/>
    <property type="molecule type" value="Genomic_DNA"/>
</dbReference>
<gene>
    <name evidence="2" type="ORF">SAMN02745824_0028</name>
</gene>
<feature type="region of interest" description="Disordered" evidence="1">
    <location>
        <begin position="1"/>
        <end position="20"/>
    </location>
</feature>
<reference evidence="3" key="1">
    <citation type="submission" date="2016-11" db="EMBL/GenBank/DDBJ databases">
        <authorList>
            <person name="Varghese N."/>
            <person name="Submissions S."/>
        </authorList>
    </citation>
    <scope>NUCLEOTIDE SEQUENCE [LARGE SCALE GENOMIC DNA]</scope>
    <source>
        <strain evidence="3">DSM 22363</strain>
    </source>
</reference>
<dbReference type="Proteomes" id="UP000185192">
    <property type="component" value="Unassembled WGS sequence"/>
</dbReference>
<sequence>MDAQNDSQAGQAGFGMPRTHARDTRFNIRLKVPMERDNGMSETICIENLSIWGFQATCHFPPEVGEAVIVTIGDLGEFEGVVRWQRDYRFGVHTFEKIDIQALPKAPN</sequence>
<protein>
    <recommendedName>
        <fullName evidence="4">PilZ domain-containing protein</fullName>
    </recommendedName>
</protein>
<organism evidence="2 3">
    <name type="scientific">Parasphingorhabdus marina DSM 22363</name>
    <dbReference type="NCBI Taxonomy" id="1123272"/>
    <lineage>
        <taxon>Bacteria</taxon>
        <taxon>Pseudomonadati</taxon>
        <taxon>Pseudomonadota</taxon>
        <taxon>Alphaproteobacteria</taxon>
        <taxon>Sphingomonadales</taxon>
        <taxon>Sphingomonadaceae</taxon>
        <taxon>Parasphingorhabdus</taxon>
    </lineage>
</organism>
<dbReference type="SUPFAM" id="SSF141371">
    <property type="entry name" value="PilZ domain-like"/>
    <property type="match status" value="1"/>
</dbReference>
<accession>A0A1N6CLR5</accession>
<keyword evidence="3" id="KW-1185">Reference proteome</keyword>
<name>A0A1N6CLR5_9SPHN</name>
<proteinExistence type="predicted"/>
<dbReference type="AlphaFoldDB" id="A0A1N6CLR5"/>
<evidence type="ECO:0000313" key="3">
    <source>
        <dbReference type="Proteomes" id="UP000185192"/>
    </source>
</evidence>